<dbReference type="Gene3D" id="3.30.830.10">
    <property type="entry name" value="Metalloenzyme, LuxS/M16 peptidase-like"/>
    <property type="match status" value="1"/>
</dbReference>
<dbReference type="PANTHER" id="PTHR43690:SF18">
    <property type="entry name" value="INSULIN-DEGRADING ENZYME-RELATED"/>
    <property type="match status" value="1"/>
</dbReference>
<feature type="domain" description="Peptidase M16 N-terminal" evidence="9">
    <location>
        <begin position="158"/>
        <end position="286"/>
    </location>
</feature>
<proteinExistence type="inferred from homology"/>
<evidence type="ECO:0000256" key="3">
    <source>
        <dbReference type="ARBA" id="ARBA00022723"/>
    </source>
</evidence>
<sequence length="402" mass="44843">MPQTNKSVNGCGAQLEASAPDQGEPPPPPPPQEVGYQVAAADGGQRVPTEDQGDLDIIKSPSDPKKYRYIELSNGLRVLLISDFSGENGAEGSENGEVNGKIEDGEDEEEESKGEEEEDSGEGSEEDEEEDQEEEQDSDFDELDEENAGKKKKKGISEKQAAAALCISVGSFSDPEDLPGLAHFLEHMVFMGSEKYPAENGFDAFLKKHGGSDNASTDCERTIFQLDVQRKYFREALDRWAQFFICPLMIEDAIDREVEAVDSEYQLARPSDSHRKEMLFGSLAKPGHPMRKFCWGNAQTLKHEPREKQINTYQRLRDFWRRYYSAHYMTLTVQSKGNHTLLLPLTLLSCLLPCFLILPLILLLLSSLDSNLHSSSSPLSLSYTSSSSISLEIAIPDDYVFR</sequence>
<keyword evidence="3" id="KW-0479">Metal-binding</keyword>
<feature type="region of interest" description="Disordered" evidence="7">
    <location>
        <begin position="86"/>
        <end position="154"/>
    </location>
</feature>
<protein>
    <submittedName>
        <fullName evidence="11">Nardilysin-like</fullName>
    </submittedName>
</protein>
<name>A0A6I9MXU4_9TELE</name>
<dbReference type="GeneID" id="104942819"/>
<dbReference type="AlphaFoldDB" id="A0A6I9MXU4"/>
<keyword evidence="8" id="KW-0812">Transmembrane</keyword>
<dbReference type="GO" id="GO:0006508">
    <property type="term" value="P:proteolysis"/>
    <property type="evidence" value="ECO:0007669"/>
    <property type="project" value="UniProtKB-KW"/>
</dbReference>
<evidence type="ECO:0000256" key="1">
    <source>
        <dbReference type="ARBA" id="ARBA00007261"/>
    </source>
</evidence>
<evidence type="ECO:0000256" key="6">
    <source>
        <dbReference type="ARBA" id="ARBA00023049"/>
    </source>
</evidence>
<dbReference type="PROSITE" id="PS00143">
    <property type="entry name" value="INSULINASE"/>
    <property type="match status" value="1"/>
</dbReference>
<feature type="compositionally biased region" description="Acidic residues" evidence="7">
    <location>
        <begin position="104"/>
        <end position="146"/>
    </location>
</feature>
<dbReference type="Pfam" id="PF00675">
    <property type="entry name" value="Peptidase_M16"/>
    <property type="match status" value="1"/>
</dbReference>
<dbReference type="PANTHER" id="PTHR43690">
    <property type="entry name" value="NARDILYSIN"/>
    <property type="match status" value="1"/>
</dbReference>
<organism evidence="10 11">
    <name type="scientific">Notothenia coriiceps</name>
    <name type="common">black rockcod</name>
    <dbReference type="NCBI Taxonomy" id="8208"/>
    <lineage>
        <taxon>Eukaryota</taxon>
        <taxon>Metazoa</taxon>
        <taxon>Chordata</taxon>
        <taxon>Craniata</taxon>
        <taxon>Vertebrata</taxon>
        <taxon>Euteleostomi</taxon>
        <taxon>Actinopterygii</taxon>
        <taxon>Neopterygii</taxon>
        <taxon>Teleostei</taxon>
        <taxon>Neoteleostei</taxon>
        <taxon>Acanthomorphata</taxon>
        <taxon>Eupercaria</taxon>
        <taxon>Perciformes</taxon>
        <taxon>Notothenioidei</taxon>
        <taxon>Nototheniidae</taxon>
        <taxon>Notothenia</taxon>
    </lineage>
</organism>
<gene>
    <name evidence="11" type="primary">LOC104942819</name>
</gene>
<dbReference type="OrthoDB" id="4953at2759"/>
<dbReference type="RefSeq" id="XP_010766420.1">
    <property type="nucleotide sequence ID" value="XM_010768118.1"/>
</dbReference>
<evidence type="ECO:0000313" key="10">
    <source>
        <dbReference type="Proteomes" id="UP000504611"/>
    </source>
</evidence>
<keyword evidence="4" id="KW-0378">Hydrolase</keyword>
<evidence type="ECO:0000259" key="9">
    <source>
        <dbReference type="Pfam" id="PF00675"/>
    </source>
</evidence>
<feature type="compositionally biased region" description="Low complexity" evidence="7">
    <location>
        <begin position="86"/>
        <end position="99"/>
    </location>
</feature>
<keyword evidence="5" id="KW-0862">Zinc</keyword>
<dbReference type="GO" id="GO:0004222">
    <property type="term" value="F:metalloendopeptidase activity"/>
    <property type="evidence" value="ECO:0007669"/>
    <property type="project" value="InterPro"/>
</dbReference>
<comment type="similarity">
    <text evidence="1">Belongs to the peptidase M16 family.</text>
</comment>
<keyword evidence="6" id="KW-0482">Metalloprotease</keyword>
<dbReference type="InterPro" id="IPR050626">
    <property type="entry name" value="Peptidase_M16"/>
</dbReference>
<dbReference type="InterPro" id="IPR011249">
    <property type="entry name" value="Metalloenz_LuxS/M16"/>
</dbReference>
<feature type="transmembrane region" description="Helical" evidence="8">
    <location>
        <begin position="341"/>
        <end position="365"/>
    </location>
</feature>
<reference evidence="11" key="1">
    <citation type="submission" date="2025-08" db="UniProtKB">
        <authorList>
            <consortium name="RefSeq"/>
        </authorList>
    </citation>
    <scope>IDENTIFICATION</scope>
    <source>
        <tissue evidence="11">Muscle</tissue>
    </source>
</reference>
<keyword evidence="8" id="KW-1133">Transmembrane helix</keyword>
<dbReference type="GO" id="GO:0046872">
    <property type="term" value="F:metal ion binding"/>
    <property type="evidence" value="ECO:0007669"/>
    <property type="project" value="UniProtKB-KW"/>
</dbReference>
<feature type="region of interest" description="Disordered" evidence="7">
    <location>
        <begin position="1"/>
        <end position="67"/>
    </location>
</feature>
<dbReference type="InterPro" id="IPR001431">
    <property type="entry name" value="Pept_M16_Zn_BS"/>
</dbReference>
<evidence type="ECO:0000256" key="8">
    <source>
        <dbReference type="SAM" id="Phobius"/>
    </source>
</evidence>
<keyword evidence="10" id="KW-1185">Reference proteome</keyword>
<evidence type="ECO:0000256" key="5">
    <source>
        <dbReference type="ARBA" id="ARBA00022833"/>
    </source>
</evidence>
<dbReference type="InterPro" id="IPR011765">
    <property type="entry name" value="Pept_M16_N"/>
</dbReference>
<evidence type="ECO:0000256" key="7">
    <source>
        <dbReference type="SAM" id="MobiDB-lite"/>
    </source>
</evidence>
<evidence type="ECO:0000313" key="11">
    <source>
        <dbReference type="RefSeq" id="XP_010766420.1"/>
    </source>
</evidence>
<keyword evidence="8" id="KW-0472">Membrane</keyword>
<feature type="compositionally biased region" description="Pro residues" evidence="7">
    <location>
        <begin position="23"/>
        <end position="32"/>
    </location>
</feature>
<accession>A0A6I9MXU4</accession>
<evidence type="ECO:0000256" key="2">
    <source>
        <dbReference type="ARBA" id="ARBA00022670"/>
    </source>
</evidence>
<keyword evidence="2" id="KW-0645">Protease</keyword>
<evidence type="ECO:0000256" key="4">
    <source>
        <dbReference type="ARBA" id="ARBA00022801"/>
    </source>
</evidence>
<dbReference type="KEGG" id="ncc:104942819"/>
<dbReference type="SUPFAM" id="SSF63411">
    <property type="entry name" value="LuxS/MPP-like metallohydrolase"/>
    <property type="match status" value="1"/>
</dbReference>
<dbReference type="Proteomes" id="UP000504611">
    <property type="component" value="Unplaced"/>
</dbReference>